<protein>
    <submittedName>
        <fullName evidence="2">DUF3015 domain-containing protein</fullName>
    </submittedName>
</protein>
<dbReference type="Proteomes" id="UP001164472">
    <property type="component" value="Chromosome"/>
</dbReference>
<evidence type="ECO:0000313" key="3">
    <source>
        <dbReference type="Proteomes" id="UP001164472"/>
    </source>
</evidence>
<keyword evidence="3" id="KW-1185">Reference proteome</keyword>
<feature type="chain" id="PRO_5038572563" evidence="1">
    <location>
        <begin position="20"/>
        <end position="160"/>
    </location>
</feature>
<sequence length="160" mass="16341">MKRVLLAASLMTASLSASAVAPGGDSCGWGNLLFEGQSGLPSHVIASITNGTSGNATFGMTSGTNGCSANGTLTYGGKSMINMSSIMGEFSEDVARGHGDALTTVAVALNIKAEDRAVFDSVLHENFAVIFPSENVTAEDAMASVLKVMKADARLSKYAA</sequence>
<accession>A0A9E8HGW5</accession>
<organism evidence="2 3">
    <name type="scientific">Alkalimarinus sediminis</name>
    <dbReference type="NCBI Taxonomy" id="1632866"/>
    <lineage>
        <taxon>Bacteria</taxon>
        <taxon>Pseudomonadati</taxon>
        <taxon>Pseudomonadota</taxon>
        <taxon>Gammaproteobacteria</taxon>
        <taxon>Alteromonadales</taxon>
        <taxon>Alteromonadaceae</taxon>
        <taxon>Alkalimarinus</taxon>
    </lineage>
</organism>
<evidence type="ECO:0000313" key="2">
    <source>
        <dbReference type="EMBL" id="UZW74199.1"/>
    </source>
</evidence>
<evidence type="ECO:0000256" key="1">
    <source>
        <dbReference type="SAM" id="SignalP"/>
    </source>
</evidence>
<dbReference type="InterPro" id="IPR021383">
    <property type="entry name" value="DUF3015"/>
</dbReference>
<reference evidence="2" key="1">
    <citation type="submission" date="2022-07" db="EMBL/GenBank/DDBJ databases">
        <title>Alkalimarinus sp. nov., isolated from gut of a Alitta virens.</title>
        <authorList>
            <person name="Yang A.I."/>
            <person name="Shin N.-R."/>
        </authorList>
    </citation>
    <scope>NUCLEOTIDE SEQUENCE</scope>
    <source>
        <strain evidence="2">FA028</strain>
    </source>
</reference>
<dbReference type="KEGG" id="asem:NNL22_14385"/>
<dbReference type="EMBL" id="CP101527">
    <property type="protein sequence ID" value="UZW74199.1"/>
    <property type="molecule type" value="Genomic_DNA"/>
</dbReference>
<gene>
    <name evidence="2" type="ORF">NNL22_14385</name>
</gene>
<name>A0A9E8HGW5_9ALTE</name>
<dbReference type="AlphaFoldDB" id="A0A9E8HGW5"/>
<proteinExistence type="predicted"/>
<dbReference type="Pfam" id="PF11220">
    <property type="entry name" value="DUF3015"/>
    <property type="match status" value="1"/>
</dbReference>
<dbReference type="RefSeq" id="WP_251811200.1">
    <property type="nucleotide sequence ID" value="NZ_CP101527.1"/>
</dbReference>
<keyword evidence="1" id="KW-0732">Signal</keyword>
<feature type="signal peptide" evidence="1">
    <location>
        <begin position="1"/>
        <end position="19"/>
    </location>
</feature>